<dbReference type="InterPro" id="IPR015433">
    <property type="entry name" value="PI3/4_kinase"/>
</dbReference>
<dbReference type="GO" id="GO:0016020">
    <property type="term" value="C:membrane"/>
    <property type="evidence" value="ECO:0007669"/>
    <property type="project" value="TreeGrafter"/>
</dbReference>
<dbReference type="EMBL" id="JH597778">
    <property type="status" value="NOT_ANNOTATED_CDS"/>
    <property type="molecule type" value="Genomic_DNA"/>
</dbReference>
<dbReference type="VEuPathDB" id="FungiDB:HpaG802156"/>
<dbReference type="PANTHER" id="PTHR10048">
    <property type="entry name" value="PHOSPHATIDYLINOSITOL KINASE"/>
    <property type="match status" value="1"/>
</dbReference>
<dbReference type="InterPro" id="IPR011009">
    <property type="entry name" value="Kinase-like_dom_sf"/>
</dbReference>
<dbReference type="PROSITE" id="PS50290">
    <property type="entry name" value="PI3_4_KINASE_3"/>
    <property type="match status" value="1"/>
</dbReference>
<evidence type="ECO:0000313" key="5">
    <source>
        <dbReference type="Proteomes" id="UP000011713"/>
    </source>
</evidence>
<keyword evidence="1" id="KW-0808">Transferase</keyword>
<dbReference type="EnsemblProtists" id="HpaT802156">
    <property type="protein sequence ID" value="HpaP802156"/>
    <property type="gene ID" value="HpaG802156"/>
</dbReference>
<dbReference type="HOGENOM" id="CLU_1800165_0_0_1"/>
<dbReference type="Proteomes" id="UP000011713">
    <property type="component" value="Unassembled WGS sequence"/>
</dbReference>
<dbReference type="InParanoid" id="M4B7A4"/>
<proteinExistence type="predicted"/>
<evidence type="ECO:0000256" key="2">
    <source>
        <dbReference type="ARBA" id="ARBA00022777"/>
    </source>
</evidence>
<dbReference type="AlphaFoldDB" id="M4B7A4"/>
<dbReference type="Gene3D" id="1.10.1070.11">
    <property type="entry name" value="Phosphatidylinositol 3-/4-kinase, catalytic domain"/>
    <property type="match status" value="1"/>
</dbReference>
<dbReference type="GO" id="GO:0005737">
    <property type="term" value="C:cytoplasm"/>
    <property type="evidence" value="ECO:0007669"/>
    <property type="project" value="TreeGrafter"/>
</dbReference>
<dbReference type="SUPFAM" id="SSF56112">
    <property type="entry name" value="Protein kinase-like (PK-like)"/>
    <property type="match status" value="1"/>
</dbReference>
<dbReference type="GO" id="GO:0004430">
    <property type="term" value="F:1-phosphatidylinositol 4-kinase activity"/>
    <property type="evidence" value="ECO:0007669"/>
    <property type="project" value="TreeGrafter"/>
</dbReference>
<protein>
    <recommendedName>
        <fullName evidence="3">PI3K/PI4K catalytic domain-containing protein</fullName>
    </recommendedName>
</protein>
<reference evidence="4" key="2">
    <citation type="submission" date="2015-06" db="UniProtKB">
        <authorList>
            <consortium name="EnsemblProtists"/>
        </authorList>
    </citation>
    <scope>IDENTIFICATION</scope>
    <source>
        <strain evidence="4">Emoy2</strain>
    </source>
</reference>
<dbReference type="STRING" id="559515.M4B7A4"/>
<name>M4B7A4_HYAAE</name>
<dbReference type="eggNOG" id="KOG0903">
    <property type="taxonomic scope" value="Eukaryota"/>
</dbReference>
<evidence type="ECO:0000259" key="3">
    <source>
        <dbReference type="PROSITE" id="PS50290"/>
    </source>
</evidence>
<dbReference type="GO" id="GO:0046854">
    <property type="term" value="P:phosphatidylinositol phosphate biosynthetic process"/>
    <property type="evidence" value="ECO:0007669"/>
    <property type="project" value="InterPro"/>
</dbReference>
<dbReference type="InterPro" id="IPR000403">
    <property type="entry name" value="PI3/4_kinase_cat_dom"/>
</dbReference>
<evidence type="ECO:0000256" key="1">
    <source>
        <dbReference type="ARBA" id="ARBA00022679"/>
    </source>
</evidence>
<evidence type="ECO:0000313" key="4">
    <source>
        <dbReference type="EnsemblProtists" id="HpaP802156"/>
    </source>
</evidence>
<sequence length="144" mass="16220">MFSVEDAPFKLTKEMVDVMGGVGSSGYTRFRGCLVEGFVALQKYHSEISALLQTTGQHSPFPCFNGAKLGRIVADLRTRLCVGCSRQEIRHRVDYLLRKSYNAWGTRQFLFSCAVPDLLMCNLLVLPMEPRKLHARVIPYCCAL</sequence>
<reference evidence="5" key="1">
    <citation type="journal article" date="2010" name="Science">
        <title>Signatures of adaptation to obligate biotrophy in the Hyaloperonospora arabidopsidis genome.</title>
        <authorList>
            <person name="Baxter L."/>
            <person name="Tripathy S."/>
            <person name="Ishaque N."/>
            <person name="Boot N."/>
            <person name="Cabral A."/>
            <person name="Kemen E."/>
            <person name="Thines M."/>
            <person name="Ah-Fong A."/>
            <person name="Anderson R."/>
            <person name="Badejoko W."/>
            <person name="Bittner-Eddy P."/>
            <person name="Boore J.L."/>
            <person name="Chibucos M.C."/>
            <person name="Coates M."/>
            <person name="Dehal P."/>
            <person name="Delehaunty K."/>
            <person name="Dong S."/>
            <person name="Downton P."/>
            <person name="Dumas B."/>
            <person name="Fabro G."/>
            <person name="Fronick C."/>
            <person name="Fuerstenberg S.I."/>
            <person name="Fulton L."/>
            <person name="Gaulin E."/>
            <person name="Govers F."/>
            <person name="Hughes L."/>
            <person name="Humphray S."/>
            <person name="Jiang R.H."/>
            <person name="Judelson H."/>
            <person name="Kamoun S."/>
            <person name="Kyung K."/>
            <person name="Meijer H."/>
            <person name="Minx P."/>
            <person name="Morris P."/>
            <person name="Nelson J."/>
            <person name="Phuntumart V."/>
            <person name="Qutob D."/>
            <person name="Rehmany A."/>
            <person name="Rougon-Cardoso A."/>
            <person name="Ryden P."/>
            <person name="Torto-Alalibo T."/>
            <person name="Studholme D."/>
            <person name="Wang Y."/>
            <person name="Win J."/>
            <person name="Wood J."/>
            <person name="Clifton S.W."/>
            <person name="Rogers J."/>
            <person name="Van den Ackerveken G."/>
            <person name="Jones J.D."/>
            <person name="McDowell J.M."/>
            <person name="Beynon J."/>
            <person name="Tyler B.M."/>
        </authorList>
    </citation>
    <scope>NUCLEOTIDE SEQUENCE [LARGE SCALE GENOMIC DNA]</scope>
    <source>
        <strain evidence="5">Emoy2</strain>
    </source>
</reference>
<keyword evidence="5" id="KW-1185">Reference proteome</keyword>
<accession>M4B7A4</accession>
<dbReference type="InterPro" id="IPR036940">
    <property type="entry name" value="PI3/4_kinase_cat_sf"/>
</dbReference>
<feature type="domain" description="PI3K/PI4K catalytic" evidence="3">
    <location>
        <begin position="1"/>
        <end position="105"/>
    </location>
</feature>
<dbReference type="PANTHER" id="PTHR10048:SF22">
    <property type="entry name" value="PHOSPHATIDYLINOSITOL 4-KINASE BETA"/>
    <property type="match status" value="1"/>
</dbReference>
<keyword evidence="2" id="KW-0418">Kinase</keyword>
<organism evidence="4 5">
    <name type="scientific">Hyaloperonospora arabidopsidis (strain Emoy2)</name>
    <name type="common">Downy mildew agent</name>
    <name type="synonym">Peronospora arabidopsidis</name>
    <dbReference type="NCBI Taxonomy" id="559515"/>
    <lineage>
        <taxon>Eukaryota</taxon>
        <taxon>Sar</taxon>
        <taxon>Stramenopiles</taxon>
        <taxon>Oomycota</taxon>
        <taxon>Peronosporomycetes</taxon>
        <taxon>Peronosporales</taxon>
        <taxon>Peronosporaceae</taxon>
        <taxon>Hyaloperonospora</taxon>
    </lineage>
</organism>
<dbReference type="GO" id="GO:0048015">
    <property type="term" value="P:phosphatidylinositol-mediated signaling"/>
    <property type="evidence" value="ECO:0007669"/>
    <property type="project" value="TreeGrafter"/>
</dbReference>